<dbReference type="EMBL" id="JABUQZ010000001">
    <property type="protein sequence ID" value="NUC74587.1"/>
    <property type="molecule type" value="Genomic_DNA"/>
</dbReference>
<dbReference type="AlphaFoldDB" id="A0A8J8GHP3"/>
<keyword evidence="1" id="KW-0812">Transmembrane</keyword>
<organism evidence="2 4">
    <name type="scientific">Haloterrigena gelatinilytica</name>
    <dbReference type="NCBI Taxonomy" id="2741724"/>
    <lineage>
        <taxon>Archaea</taxon>
        <taxon>Methanobacteriati</taxon>
        <taxon>Methanobacteriota</taxon>
        <taxon>Stenosarchaea group</taxon>
        <taxon>Halobacteria</taxon>
        <taxon>Halobacteriales</taxon>
        <taxon>Natrialbaceae</taxon>
        <taxon>Haloterrigena</taxon>
    </lineage>
</organism>
<dbReference type="Proteomes" id="UP001016761">
    <property type="component" value="Unassembled WGS sequence"/>
</dbReference>
<dbReference type="Proteomes" id="UP000728647">
    <property type="component" value="Unassembled WGS sequence"/>
</dbReference>
<evidence type="ECO:0000313" key="3">
    <source>
        <dbReference type="EMBL" id="NUC74587.1"/>
    </source>
</evidence>
<sequence length="86" mass="9559">MDTQWDRRLEYAALLLAFVVVPIAAVVILRVTAIPRFDPSRITNWAVGGGVLLAVAAIALPALLLSRWQSARRSTGEEPPRERRRP</sequence>
<evidence type="ECO:0000313" key="4">
    <source>
        <dbReference type="Proteomes" id="UP000728647"/>
    </source>
</evidence>
<gene>
    <name evidence="2" type="ORF">HT576_00855</name>
    <name evidence="3" type="ORF">HTZ84_20185</name>
</gene>
<keyword evidence="1" id="KW-1133">Transmembrane helix</keyword>
<name>A0A8J8GHP3_9EURY</name>
<evidence type="ECO:0000313" key="5">
    <source>
        <dbReference type="Proteomes" id="UP001016761"/>
    </source>
</evidence>
<evidence type="ECO:0000256" key="1">
    <source>
        <dbReference type="SAM" id="Phobius"/>
    </source>
</evidence>
<feature type="transmembrane region" description="Helical" evidence="1">
    <location>
        <begin position="45"/>
        <end position="65"/>
    </location>
</feature>
<dbReference type="RefSeq" id="WP_174682306.1">
    <property type="nucleotide sequence ID" value="NZ_JABUQZ010000001.1"/>
</dbReference>
<feature type="transmembrane region" description="Helical" evidence="1">
    <location>
        <begin position="12"/>
        <end position="33"/>
    </location>
</feature>
<dbReference type="EMBL" id="JABURA010000001">
    <property type="protein sequence ID" value="NUB89583.1"/>
    <property type="molecule type" value="Genomic_DNA"/>
</dbReference>
<accession>A0A8J8GHP3</accession>
<protein>
    <submittedName>
        <fullName evidence="2">Uncharacterized protein</fullName>
    </submittedName>
</protein>
<keyword evidence="1" id="KW-0472">Membrane</keyword>
<keyword evidence="5" id="KW-1185">Reference proteome</keyword>
<evidence type="ECO:0000313" key="2">
    <source>
        <dbReference type="EMBL" id="NUB89583.1"/>
    </source>
</evidence>
<proteinExistence type="predicted"/>
<reference evidence="2 5" key="1">
    <citation type="submission" date="2020-06" db="EMBL/GenBank/DDBJ databases">
        <title>Haloterrigena sp. nov., an extremely halophilic archaeon isolated from a saline sediment.</title>
        <authorList>
            <person name="Liu B.-B."/>
        </authorList>
    </citation>
    <scope>NUCLEOTIDE SEQUENCE</scope>
    <source>
        <strain evidence="2">SYSU A121-1</strain>
        <strain evidence="3 5">SYSU A558-1</strain>
    </source>
</reference>
<comment type="caution">
    <text evidence="2">The sequence shown here is derived from an EMBL/GenBank/DDBJ whole genome shotgun (WGS) entry which is preliminary data.</text>
</comment>